<organism evidence="2 3">
    <name type="scientific">Thauera aromatica K172</name>
    <dbReference type="NCBI Taxonomy" id="44139"/>
    <lineage>
        <taxon>Bacteria</taxon>
        <taxon>Pseudomonadati</taxon>
        <taxon>Pseudomonadota</taxon>
        <taxon>Betaproteobacteria</taxon>
        <taxon>Rhodocyclales</taxon>
        <taxon>Zoogloeaceae</taxon>
        <taxon>Thauera</taxon>
    </lineage>
</organism>
<protein>
    <submittedName>
        <fullName evidence="2">Uncharacterized protein</fullName>
    </submittedName>
</protein>
<evidence type="ECO:0000313" key="3">
    <source>
        <dbReference type="Proteomes" id="UP000241885"/>
    </source>
</evidence>
<evidence type="ECO:0000256" key="1">
    <source>
        <dbReference type="SAM" id="MobiDB-lite"/>
    </source>
</evidence>
<dbReference type="AlphaFoldDB" id="A0A2R4BI36"/>
<dbReference type="Proteomes" id="UP000241885">
    <property type="component" value="Chromosome"/>
</dbReference>
<keyword evidence="3" id="KW-1185">Reference proteome</keyword>
<name>A0A2R4BI36_THAAR</name>
<dbReference type="KEGG" id="tak:Tharo_0033"/>
<gene>
    <name evidence="2" type="ORF">Tharo_0033</name>
</gene>
<proteinExistence type="predicted"/>
<evidence type="ECO:0000313" key="2">
    <source>
        <dbReference type="EMBL" id="AVR86985.1"/>
    </source>
</evidence>
<feature type="region of interest" description="Disordered" evidence="1">
    <location>
        <begin position="1"/>
        <end position="41"/>
    </location>
</feature>
<reference evidence="2 3" key="1">
    <citation type="submission" date="2018-03" db="EMBL/GenBank/DDBJ databases">
        <title>Complete genome sequence of Thauera aromatica, a model organism for studying aromatic compound degradation under denitrifying conditions.</title>
        <authorList>
            <person name="Lo H.-Y."/>
            <person name="Goris T."/>
            <person name="Boll M."/>
            <person name="Mueller J.A."/>
        </authorList>
    </citation>
    <scope>NUCLEOTIDE SEQUENCE [LARGE SCALE GENOMIC DNA]</scope>
    <source>
        <strain evidence="2 3">K172</strain>
    </source>
</reference>
<sequence>MRRKRVHRARPAWPDKDVRGRCRGNRRLPRGAGPGTGNWTAARGRWCRRRARRYPCPRSFAALPGAAAVSPVRPAIRAFPT</sequence>
<accession>A0A2R4BI36</accession>
<dbReference type="EMBL" id="CP028339">
    <property type="protein sequence ID" value="AVR86985.1"/>
    <property type="molecule type" value="Genomic_DNA"/>
</dbReference>
<feature type="compositionally biased region" description="Basic residues" evidence="1">
    <location>
        <begin position="1"/>
        <end position="10"/>
    </location>
</feature>